<proteinExistence type="predicted"/>
<dbReference type="AlphaFoldDB" id="X0SRL1"/>
<sequence>MADKLSSFIDTVYRESYSLISNNCIHKSLRIKAKAEEIRRAADLVCCLSILPIKKFHNFPIVIPHIYTKIDGRKVDAALDPKTEEVYCQNDEQKLIMPVNISRMRRIICWEAVIDV</sequence>
<gene>
    <name evidence="1" type="ORF">S01H1_04300</name>
</gene>
<accession>X0SRL1</accession>
<dbReference type="EMBL" id="BARS01002278">
    <property type="protein sequence ID" value="GAF83714.1"/>
    <property type="molecule type" value="Genomic_DNA"/>
</dbReference>
<name>X0SRL1_9ZZZZ</name>
<organism evidence="1">
    <name type="scientific">marine sediment metagenome</name>
    <dbReference type="NCBI Taxonomy" id="412755"/>
    <lineage>
        <taxon>unclassified sequences</taxon>
        <taxon>metagenomes</taxon>
        <taxon>ecological metagenomes</taxon>
    </lineage>
</organism>
<comment type="caution">
    <text evidence="1">The sequence shown here is derived from an EMBL/GenBank/DDBJ whole genome shotgun (WGS) entry which is preliminary data.</text>
</comment>
<protein>
    <submittedName>
        <fullName evidence="1">Uncharacterized protein</fullName>
    </submittedName>
</protein>
<reference evidence="1" key="1">
    <citation type="journal article" date="2014" name="Front. Microbiol.">
        <title>High frequency of phylogenetically diverse reductive dehalogenase-homologous genes in deep subseafloor sedimentary metagenomes.</title>
        <authorList>
            <person name="Kawai M."/>
            <person name="Futagami T."/>
            <person name="Toyoda A."/>
            <person name="Takaki Y."/>
            <person name="Nishi S."/>
            <person name="Hori S."/>
            <person name="Arai W."/>
            <person name="Tsubouchi T."/>
            <person name="Morono Y."/>
            <person name="Uchiyama I."/>
            <person name="Ito T."/>
            <person name="Fujiyama A."/>
            <person name="Inagaki F."/>
            <person name="Takami H."/>
        </authorList>
    </citation>
    <scope>NUCLEOTIDE SEQUENCE</scope>
    <source>
        <strain evidence="1">Expedition CK06-06</strain>
    </source>
</reference>
<evidence type="ECO:0000313" key="1">
    <source>
        <dbReference type="EMBL" id="GAF83714.1"/>
    </source>
</evidence>